<dbReference type="PANTHER" id="PTHR23346">
    <property type="entry name" value="TRANSLATIONAL ACTIVATOR GCN1-RELATED"/>
    <property type="match status" value="1"/>
</dbReference>
<feature type="domain" description="Proteasome component Ecm29 N-terminal" evidence="5">
    <location>
        <begin position="16"/>
        <end position="535"/>
    </location>
</feature>
<dbReference type="KEGG" id="ffu:CLAFUR5_12476"/>
<dbReference type="Pfam" id="PF13001">
    <property type="entry name" value="ECM29_N"/>
    <property type="match status" value="1"/>
</dbReference>
<evidence type="ECO:0000313" key="8">
    <source>
        <dbReference type="Proteomes" id="UP000756132"/>
    </source>
</evidence>
<dbReference type="InterPro" id="IPR024372">
    <property type="entry name" value="Ecm29_N"/>
</dbReference>
<evidence type="ECO:0000256" key="2">
    <source>
        <dbReference type="ARBA" id="ARBA00022490"/>
    </source>
</evidence>
<reference evidence="7" key="2">
    <citation type="journal article" date="2022" name="Microb. Genom.">
        <title>A chromosome-scale genome assembly of the tomato pathogen Cladosporium fulvum reveals a compartmentalized genome architecture and the presence of a dispensable chromosome.</title>
        <authorList>
            <person name="Zaccaron A.Z."/>
            <person name="Chen L.H."/>
            <person name="Samaras A."/>
            <person name="Stergiopoulos I."/>
        </authorList>
    </citation>
    <scope>NUCLEOTIDE SEQUENCE</scope>
    <source>
        <strain evidence="7">Race5_Kim</strain>
    </source>
</reference>
<name>A0A9Q8PHE6_PASFU</name>
<dbReference type="GO" id="GO:0043248">
    <property type="term" value="P:proteasome assembly"/>
    <property type="evidence" value="ECO:0007669"/>
    <property type="project" value="InterPro"/>
</dbReference>
<dbReference type="InterPro" id="IPR016024">
    <property type="entry name" value="ARM-type_fold"/>
</dbReference>
<proteinExistence type="predicted"/>
<keyword evidence="8" id="KW-1185">Reference proteome</keyword>
<evidence type="ECO:0000313" key="7">
    <source>
        <dbReference type="EMBL" id="UJO22503.1"/>
    </source>
</evidence>
<evidence type="ECO:0000256" key="1">
    <source>
        <dbReference type="ARBA" id="ARBA00004496"/>
    </source>
</evidence>
<dbReference type="GO" id="GO:0005634">
    <property type="term" value="C:nucleus"/>
    <property type="evidence" value="ECO:0007669"/>
    <property type="project" value="TreeGrafter"/>
</dbReference>
<dbReference type="OMA" id="CRIKDIE"/>
<dbReference type="SUPFAM" id="SSF48371">
    <property type="entry name" value="ARM repeat"/>
    <property type="match status" value="2"/>
</dbReference>
<dbReference type="InterPro" id="IPR055443">
    <property type="entry name" value="HEAT_ECM29"/>
</dbReference>
<organism evidence="7 8">
    <name type="scientific">Passalora fulva</name>
    <name type="common">Tomato leaf mold</name>
    <name type="synonym">Cladosporium fulvum</name>
    <dbReference type="NCBI Taxonomy" id="5499"/>
    <lineage>
        <taxon>Eukaryota</taxon>
        <taxon>Fungi</taxon>
        <taxon>Dikarya</taxon>
        <taxon>Ascomycota</taxon>
        <taxon>Pezizomycotina</taxon>
        <taxon>Dothideomycetes</taxon>
        <taxon>Dothideomycetidae</taxon>
        <taxon>Mycosphaerellales</taxon>
        <taxon>Mycosphaerellaceae</taxon>
        <taxon>Fulvia</taxon>
    </lineage>
</organism>
<evidence type="ECO:0000259" key="5">
    <source>
        <dbReference type="Pfam" id="PF13001"/>
    </source>
</evidence>
<dbReference type="GeneID" id="71992354"/>
<dbReference type="Pfam" id="PF23731">
    <property type="entry name" value="ARM_ECM29_C"/>
    <property type="match status" value="1"/>
</dbReference>
<evidence type="ECO:0000256" key="4">
    <source>
        <dbReference type="ARBA" id="ARBA00022942"/>
    </source>
</evidence>
<keyword evidence="2" id="KW-0963">Cytoplasm</keyword>
<dbReference type="GO" id="GO:0005737">
    <property type="term" value="C:cytoplasm"/>
    <property type="evidence" value="ECO:0007669"/>
    <property type="project" value="UniProtKB-SubCell"/>
</dbReference>
<dbReference type="PANTHER" id="PTHR23346:SF19">
    <property type="entry name" value="PROTEASOME ADAPTER AND SCAFFOLD PROTEIN ECM29"/>
    <property type="match status" value="1"/>
</dbReference>
<dbReference type="EMBL" id="CP090172">
    <property type="protein sequence ID" value="UJO22503.1"/>
    <property type="molecule type" value="Genomic_DNA"/>
</dbReference>
<comment type="subcellular location">
    <subcellularLocation>
        <location evidence="1">Cytoplasm</location>
    </subcellularLocation>
</comment>
<dbReference type="RefSeq" id="XP_047766869.1">
    <property type="nucleotide sequence ID" value="XM_047911624.1"/>
</dbReference>
<sequence>MSAPPQSAEQRELALVGKVEMRIALTDTDTKLEAILKTYLAPVLLKLASEHQSVRTKVISICQHVNTRVAPPSIQLPVAALIKQFKEQDSSLIRHFDLLYIQQGVVRLSNADKAELLPVVVSGIAKSGSHGHQIFYLLLRLLESITLPLRGSKEDLEMRTKLEVSDDDAKFLSEYLGKLLLFTPQKAATKTCPGLTTDDYSFFMLHGKDDAWTPSAGGLNLARTKILGAKLLASGLFRDEERFIPALYASADPASPISDVGDDMMKRTLPVTDLEDEMLVKRLFDLYFGSSAAPRVSAPLQLKILNLLNRSTISTTFANNIMRLADDGVMPSSGQIDGEDTVMGNTPYQKTGTGREATKLRSAVFAYINFVARFGPKETLYSIAAKVVNRLRDFIENQGWPKAGTSEDLVSRGYAYEVIGLLAKAGPKELLVEDEHASFDLLRWLFESLAKDSSGNAVTVSIEETLSTILGAFARLELSRSEQGALENLLVDQMTRSGDLEDKTRFRSTRYITVRFANRCLPFSSTKARWVDVLAMGASSDRVEVREEGERGLSPYWYRMLNGSNAGTDMNVDFPAFEAIITQFFIVQSPTTGRDTTALAQRCQKAFESSFTAMTAYARRVLLQHALLKTDIPVNIDNDWERRLDALAESDVPARSAISKYATSIYAEAPASINILLSCLFESVLSKSAGSEAHLVEFLALSPDSLIAEHASHASRLIPALKSTNYRKRMSAAQAFGILASIPSRDSQADVSGLLDVAKSWTSAVGASLSSVHGTLVALAYFFSRQSYRSGKIPDSATYQDFLKVTFAIFDDARDDLLREACYISIGQMCLFGCLTTSSMETYSTPRKIIGRLYEKAKDANEAAIVCLGEVSMILEEESDDLSHVEEQLHKLHEIRQSEVHFTVGEALSYVALGWQSSALATKLDVSVDTPATLGQPRSNTLTKLLDRTLKDCANTKPALKKAAVMWLLCLVQFCGEQLQSRLSECQTAFRRCLSDRDELVQETASRGLGLVYEKGDRSLKDDLVRELVSSFSSDKQQLAGNVAEDTQLFEPGALPTGDGSVSTYKDIMSLAAEVGDSSLVYKFMSMASSNAIWSSRAAFGRFGLSRVLSDSSVDGYLANNPKLYPKLYRYRFDPNGGVQRSMNEIWNALVPDSTATIDKHFDAIMEDLLTSILGKEWRVRQACCAAIADLVQGRSLEKYEGYLEQIWTQCFKVLDDIKESVRAAAASLARTLTGVLTRALEADHSSTKNASAMLKHVLPFLLSPSGMESSAKEVQAFSVHTLLEIIKKANGATLRPFIPELIERLIGLLSSLEPEAVNYIHLNASKYNLTEQKIDDMRLSSVRSSPLMEAIERCLDLLDEDAMKALWPKLESAMKSAVGLPSKVGASRVLVSLSTRRMVLFKTYADDALKLIEKLVVDRNETVASSYAIAAGYVARGASDKQIVRLVAFTKKLYFESEGDREGTVPRRSITSGEILHAFAKYASDRFSEFATSTMPFVFVGKHDSHEQVKEQFQETWNEAVGGSRAVLLYLNEILELCVAHLESPQWTLKHTAARSIADATLAASGSETQLSAATAGKLWPAIEKALGGKTWDGKEDVLWAFVKFVEVATAFYAEHDNIRSAIVKIALREAKRQNAGYRTHSVKALGRIAKARADIDMHDGVFEVVEPLLTPDSNEDKMDMDSGKDQLRKADELKDSTNAGAIEAVLASVNPSVSRGDVLTRQLGSAIHVVATSKPQTQAALRSTYQGIADMFNRTQKQERQVALNAKAMQDLKSLLFGSVIGIEAIRLTRAEAVVAAAKMSSSLAKEFDGEVRALIEAEVASSVRDRLAAAQLAR</sequence>
<evidence type="ECO:0000256" key="3">
    <source>
        <dbReference type="ARBA" id="ARBA00022737"/>
    </source>
</evidence>
<reference evidence="7" key="1">
    <citation type="submission" date="2021-12" db="EMBL/GenBank/DDBJ databases">
        <authorList>
            <person name="Zaccaron A."/>
            <person name="Stergiopoulos I."/>
        </authorList>
    </citation>
    <scope>NUCLEOTIDE SEQUENCE</scope>
    <source>
        <strain evidence="7">Race5_Kim</strain>
    </source>
</reference>
<dbReference type="GO" id="GO:0000502">
    <property type="term" value="C:proteasome complex"/>
    <property type="evidence" value="ECO:0007669"/>
    <property type="project" value="UniProtKB-KW"/>
</dbReference>
<dbReference type="Proteomes" id="UP000756132">
    <property type="component" value="Chromosome 10"/>
</dbReference>
<evidence type="ECO:0000259" key="6">
    <source>
        <dbReference type="Pfam" id="PF24492"/>
    </source>
</evidence>
<accession>A0A9Q8PHE6</accession>
<keyword evidence="3" id="KW-0677">Repeat</keyword>
<dbReference type="InterPro" id="IPR011989">
    <property type="entry name" value="ARM-like"/>
</dbReference>
<dbReference type="Pfam" id="PF24492">
    <property type="entry name" value="HEAT_ECM29"/>
    <property type="match status" value="1"/>
</dbReference>
<dbReference type="OrthoDB" id="16066at2759"/>
<gene>
    <name evidence="7" type="ORF">CLAFUR5_12476</name>
</gene>
<keyword evidence="4 7" id="KW-0647">Proteasome</keyword>
<feature type="domain" description="Proteasome adapter and scaffold protein ECM29 HEAT-repeat" evidence="6">
    <location>
        <begin position="1295"/>
        <end position="1456"/>
    </location>
</feature>
<protein>
    <submittedName>
        <fullName evidence="7">Proteasome component ECM29</fullName>
    </submittedName>
</protein>
<dbReference type="GO" id="GO:0036503">
    <property type="term" value="P:ERAD pathway"/>
    <property type="evidence" value="ECO:0007669"/>
    <property type="project" value="TreeGrafter"/>
</dbReference>
<dbReference type="GO" id="GO:0060090">
    <property type="term" value="F:molecular adaptor activity"/>
    <property type="evidence" value="ECO:0007669"/>
    <property type="project" value="InterPro"/>
</dbReference>
<dbReference type="Gene3D" id="1.25.10.10">
    <property type="entry name" value="Leucine-rich Repeat Variant"/>
    <property type="match status" value="3"/>
</dbReference>